<keyword evidence="7" id="KW-0961">Cell wall biogenesis/degradation</keyword>
<comment type="catalytic activity">
    <reaction evidence="7">
        <text>UDP-N-acetyl-alpha-D-muramoyl-L-alanyl-gamma-D-glutamyl-meso-2,6-diaminopimeloyl-D-alanyl-D-alanine + di-trans,octa-cis-undecaprenyl phosphate = di-trans,octa-cis-undecaprenyl diphospho-N-acetyl-alpha-D-muramoyl-L-alanyl-D-glutamyl-meso-2,6-diaminopimeloyl-D-alanyl-D-alanine + UMP</text>
        <dbReference type="Rhea" id="RHEA:28386"/>
        <dbReference type="ChEBI" id="CHEBI:57865"/>
        <dbReference type="ChEBI" id="CHEBI:60392"/>
        <dbReference type="ChEBI" id="CHEBI:61386"/>
        <dbReference type="ChEBI" id="CHEBI:61387"/>
        <dbReference type="EC" id="2.7.8.13"/>
    </reaction>
</comment>
<dbReference type="GO" id="GO:0051992">
    <property type="term" value="F:UDP-N-acetylmuramoyl-L-alanyl-D-glutamyl-meso-2,6-diaminopimelyl-D-alanyl-D-alanine:undecaprenyl-phosphate transferase activity"/>
    <property type="evidence" value="ECO:0007669"/>
    <property type="project" value="RHEA"/>
</dbReference>
<feature type="binding site" evidence="9">
    <location>
        <position position="269"/>
    </location>
    <ligand>
        <name>Mg(2+)</name>
        <dbReference type="ChEBI" id="CHEBI:18420"/>
    </ligand>
</feature>
<dbReference type="InterPro" id="IPR003524">
    <property type="entry name" value="PNAcMuramoyl-5peptid_Trfase"/>
</dbReference>
<dbReference type="EC" id="2.7.8.13" evidence="7 8"/>
<dbReference type="GO" id="GO:0008360">
    <property type="term" value="P:regulation of cell shape"/>
    <property type="evidence" value="ECO:0007669"/>
    <property type="project" value="UniProtKB-KW"/>
</dbReference>
<feature type="transmembrane region" description="Helical" evidence="7">
    <location>
        <begin position="202"/>
        <end position="221"/>
    </location>
</feature>
<feature type="transmembrane region" description="Helical" evidence="7">
    <location>
        <begin position="340"/>
        <end position="359"/>
    </location>
</feature>
<dbReference type="GO" id="GO:0009252">
    <property type="term" value="P:peptidoglycan biosynthetic process"/>
    <property type="evidence" value="ECO:0007669"/>
    <property type="project" value="UniProtKB-UniRule"/>
</dbReference>
<evidence type="ECO:0000256" key="5">
    <source>
        <dbReference type="ARBA" id="ARBA00022989"/>
    </source>
</evidence>
<evidence type="ECO:0000256" key="8">
    <source>
        <dbReference type="NCBIfam" id="TIGR00445"/>
    </source>
</evidence>
<keyword evidence="7" id="KW-1003">Cell membrane</keyword>
<evidence type="ECO:0000256" key="6">
    <source>
        <dbReference type="ARBA" id="ARBA00023136"/>
    </source>
</evidence>
<dbReference type="PROSITE" id="PS01348">
    <property type="entry name" value="MRAY_2"/>
    <property type="match status" value="1"/>
</dbReference>
<dbReference type="Proteomes" id="UP000177230">
    <property type="component" value="Unassembled WGS sequence"/>
</dbReference>
<dbReference type="Pfam" id="PF00953">
    <property type="entry name" value="Glycos_transf_4"/>
    <property type="match status" value="1"/>
</dbReference>
<evidence type="ECO:0000256" key="9">
    <source>
        <dbReference type="PIRSR" id="PIRSR600715-1"/>
    </source>
</evidence>
<dbReference type="GO" id="GO:0046872">
    <property type="term" value="F:metal ion binding"/>
    <property type="evidence" value="ECO:0007669"/>
    <property type="project" value="UniProtKB-KW"/>
</dbReference>
<dbReference type="GO" id="GO:0071555">
    <property type="term" value="P:cell wall organization"/>
    <property type="evidence" value="ECO:0007669"/>
    <property type="project" value="UniProtKB-KW"/>
</dbReference>
<dbReference type="InterPro" id="IPR018480">
    <property type="entry name" value="PNAcMuramoyl-5peptid_Trfase_CS"/>
</dbReference>
<comment type="subcellular location">
    <subcellularLocation>
        <location evidence="7">Cell membrane</location>
        <topology evidence="7">Multi-pass membrane protein</topology>
    </subcellularLocation>
    <subcellularLocation>
        <location evidence="1">Membrane</location>
        <topology evidence="1">Multi-pass membrane protein</topology>
    </subcellularLocation>
</comment>
<comment type="cofactor">
    <cofactor evidence="7 9">
        <name>Mg(2+)</name>
        <dbReference type="ChEBI" id="CHEBI:18420"/>
    </cofactor>
</comment>
<dbReference type="CDD" id="cd06852">
    <property type="entry name" value="GT_MraY"/>
    <property type="match status" value="1"/>
</dbReference>
<feature type="transmembrane region" description="Helical" evidence="7">
    <location>
        <begin position="173"/>
        <end position="195"/>
    </location>
</feature>
<keyword evidence="5 7" id="KW-1133">Transmembrane helix</keyword>
<name>A0A1F5RET8_9BACT</name>
<proteinExistence type="inferred from homology"/>
<keyword evidence="7" id="KW-0132">Cell division</keyword>
<keyword evidence="7 9" id="KW-0460">Magnesium</keyword>
<organism evidence="10 11">
    <name type="scientific">Candidatus Edwardsbacteria bacterium GWF2_54_11</name>
    <dbReference type="NCBI Taxonomy" id="1817851"/>
    <lineage>
        <taxon>Bacteria</taxon>
        <taxon>Candidatus Edwardsiibacteriota</taxon>
    </lineage>
</organism>
<comment type="pathway">
    <text evidence="7">Cell wall biogenesis; peptidoglycan biosynthesis.</text>
</comment>
<evidence type="ECO:0000313" key="10">
    <source>
        <dbReference type="EMBL" id="OGF12898.1"/>
    </source>
</evidence>
<keyword evidence="7" id="KW-0573">Peptidoglycan synthesis</keyword>
<dbReference type="InterPro" id="IPR000715">
    <property type="entry name" value="Glycosyl_transferase_4"/>
</dbReference>
<evidence type="ECO:0000256" key="3">
    <source>
        <dbReference type="ARBA" id="ARBA00022679"/>
    </source>
</evidence>
<feature type="transmembrane region" description="Helical" evidence="7">
    <location>
        <begin position="97"/>
        <end position="113"/>
    </location>
</feature>
<evidence type="ECO:0000313" key="11">
    <source>
        <dbReference type="Proteomes" id="UP000177230"/>
    </source>
</evidence>
<feature type="transmembrane region" description="Helical" evidence="7">
    <location>
        <begin position="134"/>
        <end position="153"/>
    </location>
</feature>
<feature type="transmembrane region" description="Helical" evidence="7">
    <location>
        <begin position="69"/>
        <end position="91"/>
    </location>
</feature>
<dbReference type="UniPathway" id="UPA00219"/>
<keyword evidence="3 7" id="KW-0808">Transferase</keyword>
<comment type="similarity">
    <text evidence="2 7">Belongs to the glycosyltransferase 4 family. MraY subfamily.</text>
</comment>
<keyword evidence="6 7" id="KW-0472">Membrane</keyword>
<feature type="transmembrane region" description="Helical" evidence="7">
    <location>
        <begin position="27"/>
        <end position="48"/>
    </location>
</feature>
<dbReference type="Pfam" id="PF10555">
    <property type="entry name" value="MraY_sig1"/>
    <property type="match status" value="1"/>
</dbReference>
<dbReference type="AlphaFoldDB" id="A0A1F5RET8"/>
<accession>A0A1F5RET8</accession>
<comment type="caution">
    <text evidence="10">The sequence shown here is derived from an EMBL/GenBank/DDBJ whole genome shotgun (WGS) entry which is preliminary data.</text>
</comment>
<sequence>MLYLLLYPLADKIHFFNLFRYITFRSAYALVTALLISFLIGPYMIRWLKKLGIGDTGREDAPDHHRKKAGTPTMGGLIILAAIMIPVLLWADLSNRYIQIASLATLCLGAIGFSDDYLKVIKKQPKGLVGRKKLAGQIILSLVIGAILVIYPLNPEFATKTNFLFFKNIFVDLAWWLFIPFVVVVIVGTSNAVNLTDGLDGLAIGVVLFAAAAYAVMCYFAGNYKLASYLNIIFMKGSGELTVFCASMVGAALGFLWYNAHPAEIMMGDTGSLALGGAIGTTAVLIKQEILLLIVGGVFVMEALSVILQVASFKLTGKRIFKMAPIHHHFTLQGWSEEKIVTRFWIIALICALVALSTLKIR</sequence>
<keyword evidence="7" id="KW-0131">Cell cycle</keyword>
<feature type="binding site" evidence="9">
    <location>
        <position position="194"/>
    </location>
    <ligand>
        <name>Mg(2+)</name>
        <dbReference type="ChEBI" id="CHEBI:18420"/>
    </ligand>
</feature>
<dbReference type="PANTHER" id="PTHR22926:SF5">
    <property type="entry name" value="PHOSPHO-N-ACETYLMURAMOYL-PENTAPEPTIDE-TRANSFERASE HOMOLOG"/>
    <property type="match status" value="1"/>
</dbReference>
<feature type="transmembrane region" description="Helical" evidence="7">
    <location>
        <begin position="241"/>
        <end position="258"/>
    </location>
</feature>
<evidence type="ECO:0000256" key="7">
    <source>
        <dbReference type="HAMAP-Rule" id="MF_00038"/>
    </source>
</evidence>
<dbReference type="NCBIfam" id="TIGR00445">
    <property type="entry name" value="mraY"/>
    <property type="match status" value="1"/>
</dbReference>
<dbReference type="PANTHER" id="PTHR22926">
    <property type="entry name" value="PHOSPHO-N-ACETYLMURAMOYL-PENTAPEPTIDE-TRANSFERASE"/>
    <property type="match status" value="1"/>
</dbReference>
<keyword evidence="4 7" id="KW-0812">Transmembrane</keyword>
<dbReference type="GO" id="GO:0008963">
    <property type="term" value="F:phospho-N-acetylmuramoyl-pentapeptide-transferase activity"/>
    <property type="evidence" value="ECO:0007669"/>
    <property type="project" value="UniProtKB-UniRule"/>
</dbReference>
<comment type="function">
    <text evidence="7">Catalyzes the initial step of the lipid cycle reactions in the biosynthesis of the cell wall peptidoglycan: transfers peptidoglycan precursor phospho-MurNAc-pentapeptide from UDP-MurNAc-pentapeptide onto the lipid carrier undecaprenyl phosphate, yielding undecaprenyl-pyrophosphoryl-MurNAc-pentapeptide, known as lipid I.</text>
</comment>
<dbReference type="GO" id="GO:0005886">
    <property type="term" value="C:plasma membrane"/>
    <property type="evidence" value="ECO:0007669"/>
    <property type="project" value="UniProtKB-SubCell"/>
</dbReference>
<protein>
    <recommendedName>
        <fullName evidence="7 8">Phospho-N-acetylmuramoyl-pentapeptide-transferase</fullName>
        <ecNumber evidence="7 8">2.7.8.13</ecNumber>
    </recommendedName>
    <alternativeName>
        <fullName evidence="7">UDP-MurNAc-pentapeptide phosphotransferase</fullName>
    </alternativeName>
</protein>
<dbReference type="GO" id="GO:0051301">
    <property type="term" value="P:cell division"/>
    <property type="evidence" value="ECO:0007669"/>
    <property type="project" value="UniProtKB-KW"/>
</dbReference>
<dbReference type="PROSITE" id="PS01347">
    <property type="entry name" value="MRAY_1"/>
    <property type="match status" value="1"/>
</dbReference>
<keyword evidence="7 9" id="KW-0479">Metal-binding</keyword>
<evidence type="ECO:0000256" key="4">
    <source>
        <dbReference type="ARBA" id="ARBA00022692"/>
    </source>
</evidence>
<reference evidence="10 11" key="1">
    <citation type="journal article" date="2016" name="Nat. Commun.">
        <title>Thousands of microbial genomes shed light on interconnected biogeochemical processes in an aquifer system.</title>
        <authorList>
            <person name="Anantharaman K."/>
            <person name="Brown C.T."/>
            <person name="Hug L.A."/>
            <person name="Sharon I."/>
            <person name="Castelle C.J."/>
            <person name="Probst A.J."/>
            <person name="Thomas B.C."/>
            <person name="Singh A."/>
            <person name="Wilkins M.J."/>
            <person name="Karaoz U."/>
            <person name="Brodie E.L."/>
            <person name="Williams K.H."/>
            <person name="Hubbard S.S."/>
            <person name="Banfield J.F."/>
        </authorList>
    </citation>
    <scope>NUCLEOTIDE SEQUENCE [LARGE SCALE GENOMIC DNA]</scope>
</reference>
<gene>
    <name evidence="7" type="primary">mraY</name>
    <name evidence="10" type="ORF">A2024_11770</name>
</gene>
<keyword evidence="7" id="KW-0133">Cell shape</keyword>
<evidence type="ECO:0000256" key="1">
    <source>
        <dbReference type="ARBA" id="ARBA00004141"/>
    </source>
</evidence>
<dbReference type="EMBL" id="MFFM01000028">
    <property type="protein sequence ID" value="OGF12898.1"/>
    <property type="molecule type" value="Genomic_DNA"/>
</dbReference>
<dbReference type="HAMAP" id="MF_00038">
    <property type="entry name" value="MraY"/>
    <property type="match status" value="1"/>
</dbReference>
<feature type="transmembrane region" description="Helical" evidence="7">
    <location>
        <begin position="290"/>
        <end position="311"/>
    </location>
</feature>
<evidence type="ECO:0000256" key="2">
    <source>
        <dbReference type="ARBA" id="ARBA00005583"/>
    </source>
</evidence>